<reference evidence="4" key="1">
    <citation type="journal article" date="2019" name="Int. J. Syst. Evol. Microbiol.">
        <title>The Global Catalogue of Microorganisms (GCM) 10K type strain sequencing project: providing services to taxonomists for standard genome sequencing and annotation.</title>
        <authorList>
            <consortium name="The Broad Institute Genomics Platform"/>
            <consortium name="The Broad Institute Genome Sequencing Center for Infectious Disease"/>
            <person name="Wu L."/>
            <person name="Ma J."/>
        </authorList>
    </citation>
    <scope>NUCLEOTIDE SEQUENCE [LARGE SCALE GENOMIC DNA]</scope>
    <source>
        <strain evidence="4">KCTC 62192</strain>
    </source>
</reference>
<dbReference type="Proteomes" id="UP001595443">
    <property type="component" value="Unassembled WGS sequence"/>
</dbReference>
<evidence type="ECO:0000313" key="3">
    <source>
        <dbReference type="EMBL" id="MFC2969576.1"/>
    </source>
</evidence>
<proteinExistence type="predicted"/>
<dbReference type="Pfam" id="PF01903">
    <property type="entry name" value="CbiX"/>
    <property type="match status" value="1"/>
</dbReference>
<evidence type="ECO:0000313" key="4">
    <source>
        <dbReference type="Proteomes" id="UP001595443"/>
    </source>
</evidence>
<dbReference type="RefSeq" id="WP_377834288.1">
    <property type="nucleotide sequence ID" value="NZ_JBHRSK010000014.1"/>
</dbReference>
<dbReference type="PANTHER" id="PTHR33542:SF3">
    <property type="entry name" value="SIROHYDROCHLORIN FERROCHELATASE, CHLOROPLASTIC"/>
    <property type="match status" value="1"/>
</dbReference>
<dbReference type="EMBL" id="JBHRSK010000014">
    <property type="protein sequence ID" value="MFC2969576.1"/>
    <property type="molecule type" value="Genomic_DNA"/>
</dbReference>
<keyword evidence="4" id="KW-1185">Reference proteome</keyword>
<dbReference type="SUPFAM" id="SSF53800">
    <property type="entry name" value="Chelatase"/>
    <property type="match status" value="2"/>
</dbReference>
<gene>
    <name evidence="3" type="ORF">ACFOES_15860</name>
</gene>
<evidence type="ECO:0000256" key="1">
    <source>
        <dbReference type="ARBA" id="ARBA00022723"/>
    </source>
</evidence>
<keyword evidence="2" id="KW-0456">Lyase</keyword>
<protein>
    <submittedName>
        <fullName evidence="3">CbiX/SirB N-terminal domain-containing protein</fullName>
    </submittedName>
</protein>
<evidence type="ECO:0000256" key="2">
    <source>
        <dbReference type="ARBA" id="ARBA00023239"/>
    </source>
</evidence>
<dbReference type="PANTHER" id="PTHR33542">
    <property type="entry name" value="SIROHYDROCHLORIN FERROCHELATASE, CHLOROPLASTIC"/>
    <property type="match status" value="1"/>
</dbReference>
<keyword evidence="1" id="KW-0479">Metal-binding</keyword>
<dbReference type="CDD" id="cd03416">
    <property type="entry name" value="CbiX_SirB_N"/>
    <property type="match status" value="1"/>
</dbReference>
<organism evidence="3 4">
    <name type="scientific">Acidimangrovimonas pyrenivorans</name>
    <dbReference type="NCBI Taxonomy" id="2030798"/>
    <lineage>
        <taxon>Bacteria</taxon>
        <taxon>Pseudomonadati</taxon>
        <taxon>Pseudomonadota</taxon>
        <taxon>Alphaproteobacteria</taxon>
        <taxon>Rhodobacterales</taxon>
        <taxon>Paracoccaceae</taxon>
        <taxon>Acidimangrovimonas</taxon>
    </lineage>
</organism>
<accession>A0ABV7AKR2</accession>
<dbReference type="Gene3D" id="3.40.50.1400">
    <property type="match status" value="2"/>
</dbReference>
<dbReference type="InterPro" id="IPR050963">
    <property type="entry name" value="Sirohydro_Cobaltochel/CbiX"/>
</dbReference>
<sequence>MSETISFPGVGGGELVIVAHGAPSDPEPQQQALEALATEVAALLPGDWRVGGATLARKGALETALAGMDRPLVYPFFMAQGWFTGTELPRRLAAAGRGEARQLLPFGLDPALPGLVMQAARQGAEQAGLAPGEAGLVLAAHGSAVSRGSATATTALAREIAACGTFARVEAGYVEEAPYLAAIACGMGPSVCLPLFAQRAGHVTRDVPRALEQAGFEGPLLPPIGAHPGVPALIAAAAARAVTE</sequence>
<comment type="caution">
    <text evidence="3">The sequence shown here is derived from an EMBL/GenBank/DDBJ whole genome shotgun (WGS) entry which is preliminary data.</text>
</comment>
<dbReference type="InterPro" id="IPR002762">
    <property type="entry name" value="CbiX-like"/>
</dbReference>
<name>A0ABV7AKR2_9RHOB</name>